<accession>A0A6L3GLA6</accession>
<name>A0A6L3GLA6_BACFG</name>
<gene>
    <name evidence="1" type="ORF">F3B44_25800</name>
</gene>
<organism evidence="1 2">
    <name type="scientific">Bacteroides fragilis</name>
    <dbReference type="NCBI Taxonomy" id="817"/>
    <lineage>
        <taxon>Bacteria</taxon>
        <taxon>Pseudomonadati</taxon>
        <taxon>Bacteroidota</taxon>
        <taxon>Bacteroidia</taxon>
        <taxon>Bacteroidales</taxon>
        <taxon>Bacteroidaceae</taxon>
        <taxon>Bacteroides</taxon>
    </lineage>
</organism>
<sequence>NPNTLVVINNNKYNDFYSYCQGLHHIGRKETIIQNVIVETEDEESGYITQLTVMQIEKKK</sequence>
<comment type="caution">
    <text evidence="1">The sequence shown here is derived from an EMBL/GenBank/DDBJ whole genome shotgun (WGS) entry which is preliminary data.</text>
</comment>
<evidence type="ECO:0000313" key="2">
    <source>
        <dbReference type="Proteomes" id="UP000479773"/>
    </source>
</evidence>
<reference evidence="1 2" key="1">
    <citation type="journal article" date="2019" name="Nat. Med.">
        <title>A library of human gut bacterial isolates paired with longitudinal multiomics data enables mechanistic microbiome research.</title>
        <authorList>
            <person name="Poyet M."/>
            <person name="Groussin M."/>
            <person name="Gibbons S.M."/>
            <person name="Avila-Pacheco J."/>
            <person name="Jiang X."/>
            <person name="Kearney S.M."/>
            <person name="Perrotta A.R."/>
            <person name="Berdy B."/>
            <person name="Zhao S."/>
            <person name="Lieberman T.D."/>
            <person name="Swanson P.K."/>
            <person name="Smith M."/>
            <person name="Roesemann S."/>
            <person name="Alexander J.E."/>
            <person name="Rich S.A."/>
            <person name="Livny J."/>
            <person name="Vlamakis H."/>
            <person name="Clish C."/>
            <person name="Bullock K."/>
            <person name="Deik A."/>
            <person name="Scott J."/>
            <person name="Pierce K.A."/>
            <person name="Xavier R.J."/>
            <person name="Alm E.J."/>
        </authorList>
    </citation>
    <scope>NUCLEOTIDE SEQUENCE [LARGE SCALE GENOMIC DNA]</scope>
    <source>
        <strain evidence="1 2">BIOML-A106</strain>
    </source>
</reference>
<protein>
    <submittedName>
        <fullName evidence="1">PKD domain-containing protein</fullName>
    </submittedName>
</protein>
<evidence type="ECO:0000313" key="1">
    <source>
        <dbReference type="EMBL" id="KAA4741778.1"/>
    </source>
</evidence>
<dbReference type="EMBL" id="VWEQ01000172">
    <property type="protein sequence ID" value="KAA4741778.1"/>
    <property type="molecule type" value="Genomic_DNA"/>
</dbReference>
<dbReference type="AlphaFoldDB" id="A0A6L3GLA6"/>
<dbReference type="Proteomes" id="UP000479773">
    <property type="component" value="Unassembled WGS sequence"/>
</dbReference>
<proteinExistence type="predicted"/>
<feature type="non-terminal residue" evidence="1">
    <location>
        <position position="1"/>
    </location>
</feature>